<accession>R8BCM3</accession>
<dbReference type="OrthoDB" id="438440at2759"/>
<dbReference type="eggNOG" id="KOG2088">
    <property type="taxonomic scope" value="Eukaryota"/>
</dbReference>
<dbReference type="KEGG" id="tmn:UCRPA7_7448"/>
<dbReference type="HOGENOM" id="CLU_037766_0_0_1"/>
<dbReference type="GeneID" id="19328208"/>
<organism evidence="1 2">
    <name type="scientific">Phaeoacremonium minimum (strain UCR-PA7)</name>
    <name type="common">Esca disease fungus</name>
    <name type="synonym">Togninia minima</name>
    <dbReference type="NCBI Taxonomy" id="1286976"/>
    <lineage>
        <taxon>Eukaryota</taxon>
        <taxon>Fungi</taxon>
        <taxon>Dikarya</taxon>
        <taxon>Ascomycota</taxon>
        <taxon>Pezizomycotina</taxon>
        <taxon>Sordariomycetes</taxon>
        <taxon>Sordariomycetidae</taxon>
        <taxon>Togniniales</taxon>
        <taxon>Togniniaceae</taxon>
        <taxon>Phaeoacremonium</taxon>
    </lineage>
</organism>
<evidence type="ECO:0000313" key="2">
    <source>
        <dbReference type="Proteomes" id="UP000014074"/>
    </source>
</evidence>
<reference evidence="2" key="1">
    <citation type="journal article" date="2013" name="Genome Announc.">
        <title>Draft genome sequence of the ascomycete Phaeoacremonium aleophilum strain UCR-PA7, a causal agent of the esca disease complex in grapevines.</title>
        <authorList>
            <person name="Blanco-Ulate B."/>
            <person name="Rolshausen P."/>
            <person name="Cantu D."/>
        </authorList>
    </citation>
    <scope>NUCLEOTIDE SEQUENCE [LARGE SCALE GENOMIC DNA]</scope>
    <source>
        <strain evidence="2">UCR-PA7</strain>
    </source>
</reference>
<dbReference type="RefSeq" id="XP_007918170.1">
    <property type="nucleotide sequence ID" value="XM_007919979.1"/>
</dbReference>
<dbReference type="AlphaFoldDB" id="R8BCM3"/>
<gene>
    <name evidence="1" type="ORF">UCRPA7_7448</name>
</gene>
<protein>
    <submittedName>
        <fullName evidence="1">Putative lipase protein</fullName>
    </submittedName>
</protein>
<dbReference type="EMBL" id="KB933295">
    <property type="protein sequence ID" value="EON97037.1"/>
    <property type="molecule type" value="Genomic_DNA"/>
</dbReference>
<sequence length="449" mass="49037">MELDKQDEKTLPDDLEAKNGELIIPAPGRTLLPNPIAQAVSLATRSTGFALKVGTAIGGFGFGAAKVTTLSSLEVGRSILEGIISRAGRDVIARSNSDLARQDAETVLERSLENLHYTMTQVVFWTSTGFRLTEDALYHITDMSRLTLNFLDSFLGSTESSRAIASIITLIRREFNNPATGQPGEKVGVVDLLLGLTGLALIQGWAWRLIEEENRRLGVEEVIWDVVVLSDGQRVDVHEDSLYGVHSGAYQSEDGMHSSVTSSNVVGMIQRHGIIDDPEDDDGLPEIRLKRQLMQTLPADAKVSISTETSITKTITVDVAGTQPRRLLPPPGVELVEQTELKSPDQRPGQASSALGTDATPLPVYRVVYRINKNSLRSTDVERGPEDQDVPRFVEQIDDTDEDTAVDADVAVLDDDLEELPPPLPPKELSKPKATTIASFVPIVIKQYR</sequence>
<name>R8BCM3_PHAM7</name>
<dbReference type="Proteomes" id="UP000014074">
    <property type="component" value="Unassembled WGS sequence"/>
</dbReference>
<proteinExistence type="predicted"/>
<keyword evidence="2" id="KW-1185">Reference proteome</keyword>
<evidence type="ECO:0000313" key="1">
    <source>
        <dbReference type="EMBL" id="EON97037.1"/>
    </source>
</evidence>